<comment type="caution">
    <text evidence="16">The sequence shown here is derived from an EMBL/GenBank/DDBJ whole genome shotgun (WGS) entry which is preliminary data.</text>
</comment>
<feature type="transmembrane region" description="Helical" evidence="12">
    <location>
        <begin position="387"/>
        <end position="403"/>
    </location>
</feature>
<organism evidence="16 17">
    <name type="scientific">Rhodococcus aetherivorans</name>
    <dbReference type="NCBI Taxonomy" id="191292"/>
    <lineage>
        <taxon>Bacteria</taxon>
        <taxon>Bacillati</taxon>
        <taxon>Actinomycetota</taxon>
        <taxon>Actinomycetes</taxon>
        <taxon>Mycobacteriales</taxon>
        <taxon>Nocardiaceae</taxon>
        <taxon>Rhodococcus</taxon>
    </lineage>
</organism>
<evidence type="ECO:0000256" key="1">
    <source>
        <dbReference type="ARBA" id="ARBA00003001"/>
    </source>
</evidence>
<feature type="transmembrane region" description="Helical" evidence="12">
    <location>
        <begin position="476"/>
        <end position="500"/>
    </location>
</feature>
<evidence type="ECO:0000313" key="17">
    <source>
        <dbReference type="Proteomes" id="UP000325466"/>
    </source>
</evidence>
<dbReference type="Pfam" id="PF17689">
    <property type="entry name" value="Arabino_trans_N"/>
    <property type="match status" value="1"/>
</dbReference>
<reference evidence="16 17" key="1">
    <citation type="journal article" date="2018" name="Biodegradation">
        <title>1,4-Dioxane degradation characteristics of Rhodococcus aetherivorans JCM 14343.</title>
        <authorList>
            <person name="Inoue D."/>
            <person name="Tsunoda T."/>
            <person name="Yamamoto N."/>
            <person name="Ike M."/>
            <person name="Sei K."/>
        </authorList>
    </citation>
    <scope>NUCLEOTIDE SEQUENCE [LARGE SCALE GENOMIC DNA]</scope>
    <source>
        <strain evidence="16 17">JCM 14343</strain>
    </source>
</reference>
<comment type="function">
    <text evidence="1">Arabinosyl transferase responsible for the polymerization of arabinose into the arabinan of arabinogalactan.</text>
</comment>
<feature type="transmembrane region" description="Helical" evidence="12">
    <location>
        <begin position="546"/>
        <end position="563"/>
    </location>
</feature>
<dbReference type="Proteomes" id="UP000325466">
    <property type="component" value="Unassembled WGS sequence"/>
</dbReference>
<keyword evidence="10" id="KW-0961">Cell wall biogenesis/degradation</keyword>
<dbReference type="InterPro" id="IPR040920">
    <property type="entry name" value="Arabino_trans_N"/>
</dbReference>
<feature type="transmembrane region" description="Helical" evidence="12">
    <location>
        <begin position="672"/>
        <end position="693"/>
    </location>
</feature>
<protein>
    <submittedName>
        <fullName evidence="16">Probable arabinosyltransferase A</fullName>
        <ecNumber evidence="16">2.4.2.-</ecNumber>
    </submittedName>
</protein>
<feature type="transmembrane region" description="Helical" evidence="12">
    <location>
        <begin position="239"/>
        <end position="259"/>
    </location>
</feature>
<dbReference type="EMBL" id="BLAH01000028">
    <property type="protein sequence ID" value="GES35878.1"/>
    <property type="molecule type" value="Genomic_DNA"/>
</dbReference>
<dbReference type="Gene3D" id="3.40.190.160">
    <property type="match status" value="1"/>
</dbReference>
<dbReference type="InterPro" id="IPR027451">
    <property type="entry name" value="EmbABC_dom1"/>
</dbReference>
<evidence type="ECO:0000259" key="15">
    <source>
        <dbReference type="Pfam" id="PF17689"/>
    </source>
</evidence>
<keyword evidence="6 16" id="KW-0808">Transferase</keyword>
<feature type="transmembrane region" description="Helical" evidence="12">
    <location>
        <begin position="436"/>
        <end position="464"/>
    </location>
</feature>
<evidence type="ECO:0000256" key="6">
    <source>
        <dbReference type="ARBA" id="ARBA00022679"/>
    </source>
</evidence>
<evidence type="ECO:0000256" key="12">
    <source>
        <dbReference type="SAM" id="Phobius"/>
    </source>
</evidence>
<keyword evidence="9 12" id="KW-0472">Membrane</keyword>
<feature type="transmembrane region" description="Helical" evidence="12">
    <location>
        <begin position="353"/>
        <end position="375"/>
    </location>
</feature>
<gene>
    <name evidence="16" type="ORF">RAJCM14343_1127</name>
</gene>
<dbReference type="InterPro" id="IPR042486">
    <property type="entry name" value="Arabino_trans_C_2"/>
</dbReference>
<feature type="region of interest" description="Disordered" evidence="11">
    <location>
        <begin position="811"/>
        <end position="838"/>
    </location>
</feature>
<evidence type="ECO:0000259" key="13">
    <source>
        <dbReference type="Pfam" id="PF04602"/>
    </source>
</evidence>
<evidence type="ECO:0000256" key="10">
    <source>
        <dbReference type="ARBA" id="ARBA00023316"/>
    </source>
</evidence>
<evidence type="ECO:0000256" key="4">
    <source>
        <dbReference type="ARBA" id="ARBA00022475"/>
    </source>
</evidence>
<feature type="transmembrane region" description="Helical" evidence="12">
    <location>
        <begin position="575"/>
        <end position="595"/>
    </location>
</feature>
<keyword evidence="4" id="KW-1003">Cell membrane</keyword>
<dbReference type="Gene3D" id="2.60.120.610">
    <property type="entry name" value="arabinofuranosyltransferase like domain"/>
    <property type="match status" value="1"/>
</dbReference>
<feature type="transmembrane region" description="Helical" evidence="12">
    <location>
        <begin position="714"/>
        <end position="732"/>
    </location>
</feature>
<evidence type="ECO:0000256" key="3">
    <source>
        <dbReference type="ARBA" id="ARBA00008195"/>
    </source>
</evidence>
<dbReference type="Pfam" id="PF04602">
    <property type="entry name" value="Arabinose_trans"/>
    <property type="match status" value="1"/>
</dbReference>
<evidence type="ECO:0000256" key="11">
    <source>
        <dbReference type="SAM" id="MobiDB-lite"/>
    </source>
</evidence>
<dbReference type="Gene3D" id="2.60.120.940">
    <property type="entry name" value="EmbC, C-terminal domain, subdomain 2"/>
    <property type="match status" value="1"/>
</dbReference>
<feature type="compositionally biased region" description="Gly residues" evidence="11">
    <location>
        <begin position="820"/>
        <end position="838"/>
    </location>
</feature>
<sequence length="1117" mass="117722">MLTPGTTLPRLASILVPVDVLSPETPAYADTKARVRTARIVATVTGLLGMVLALAVPFLPVRQEAATVSWPQGTDLTNIEAPLVSYTPLELRASVPCSAFPLLGDDGGTLVSTVPPGAPDATENALVIRTVAGTDGGSATVEVVLRNSVVVSAPIDDEHRCTAVTVATNADRTAAEIVGLEQHDDGHHVAMLDGDHRPQMVGVYSDLQGSVEALNSGPNAERLSVRAALDSRFTSTPTLVKLVAMVACLLATLLSLVALHRLDGVDNRRARRVLPAHWWRFTAVDAVVVGTLLLWHVIGANTSDDGYILTMARASDGAGYMANYYRWFGVPEAPFGWYYDVLVLLAKVSTASVWMRLPALLAAVACWMVISREVIPRLGVAVRRNRIALWTAGLVFLAFWLPYDNGLRPEPIIALGALLTWCSIERAVATGRMLPAAIAVLLAAFSLAAGPTGLIAVAALVAGARPVVVRLAGRRRLVGVLPPVAAILAAGTVVLVVVFADQTLASVLEATRVRSAVGPNVPWFDERLRWDALLTVSPDGSLSRRFGVFVMLLCLVVCVMLILRKGRIPGTALGPSRRILGIVFASLLLMMLTPTKWTHHFGVYAGLAGSVAALAAVGVGAVGIRSARNRALFTAGVLFVLALAFTGSNGWWYVSSYGIPWWDKPPSISGRAFSTALLALALVALAIAAWFHLREPFATPKPDRNGRVRAIASAPLTVVAAGVVLFEVLSLVKGAVAQYPAYSIARSNAAALTGSSCGLADDVLVETDPSATALAPLDGDVAEALGAGAADGFTPNGVALDLTADEEISTTGGANTVDTDGGGTTTSTGAGTGGGRGAAGINDSTVALPFGLDPARTPVLGSYRTGAQQEADLESGWYALPQRTDATPLLVVTAAGRVHYVDPDGVLTPGADVLLEFGRTGGDSNVEPLARVAPVDIGPSPSWRNLRVPSDRIPADADAVRLVVTDGNLAPDQWVAVTPPRMPRLETLNTLVGSTAPVLLDWSVGLAFPCQRPFDHRYGVAEVPEYRILPDRVGADSTNGWQDDIGGGPLGWIPLLLTAETIPTYLNHDWDRDWGSLERYTPIDPGATTAEIATENVVRWGWWSPGPIRDGVPVMRE</sequence>
<evidence type="ECO:0000256" key="2">
    <source>
        <dbReference type="ARBA" id="ARBA00004651"/>
    </source>
</evidence>
<comment type="similarity">
    <text evidence="3">Belongs to the emb family.</text>
</comment>
<evidence type="ECO:0000313" key="16">
    <source>
        <dbReference type="EMBL" id="GES35878.1"/>
    </source>
</evidence>
<feature type="domain" description="Arabinosyltransferase C-terminal" evidence="14">
    <location>
        <begin position="728"/>
        <end position="1109"/>
    </location>
</feature>
<dbReference type="Pfam" id="PF14896">
    <property type="entry name" value="Arabino_trans_C"/>
    <property type="match status" value="1"/>
</dbReference>
<dbReference type="InterPro" id="IPR032731">
    <property type="entry name" value="Arabino_trans_C"/>
</dbReference>
<keyword evidence="17" id="KW-1185">Reference proteome</keyword>
<keyword evidence="5 16" id="KW-0328">Glycosyltransferase</keyword>
<evidence type="ECO:0000256" key="8">
    <source>
        <dbReference type="ARBA" id="ARBA00022989"/>
    </source>
</evidence>
<evidence type="ECO:0000256" key="9">
    <source>
        <dbReference type="ARBA" id="ARBA00023136"/>
    </source>
</evidence>
<evidence type="ECO:0000256" key="7">
    <source>
        <dbReference type="ARBA" id="ARBA00022692"/>
    </source>
</evidence>
<feature type="domain" description="Arabinosyltransferas concanavalin like" evidence="15">
    <location>
        <begin position="62"/>
        <end position="232"/>
    </location>
</feature>
<feature type="transmembrane region" description="Helical" evidence="12">
    <location>
        <begin position="279"/>
        <end position="298"/>
    </location>
</feature>
<feature type="transmembrane region" description="Helical" evidence="12">
    <location>
        <begin position="601"/>
        <end position="624"/>
    </location>
</feature>
<name>A0ABQ0YH87_9NOCA</name>
<feature type="transmembrane region" description="Helical" evidence="12">
    <location>
        <begin position="631"/>
        <end position="652"/>
    </location>
</feature>
<comment type="subcellular location">
    <subcellularLocation>
        <location evidence="2">Cell membrane</location>
        <topology evidence="2">Multi-pass membrane protein</topology>
    </subcellularLocation>
</comment>
<accession>A0ABQ0YH87</accession>
<feature type="transmembrane region" description="Helical" evidence="12">
    <location>
        <begin position="40"/>
        <end position="59"/>
    </location>
</feature>
<keyword evidence="8 12" id="KW-1133">Transmembrane helix</keyword>
<evidence type="ECO:0000256" key="5">
    <source>
        <dbReference type="ARBA" id="ARBA00022676"/>
    </source>
</evidence>
<evidence type="ECO:0000259" key="14">
    <source>
        <dbReference type="Pfam" id="PF14896"/>
    </source>
</evidence>
<dbReference type="EC" id="2.4.2.-" evidence="16"/>
<keyword evidence="7 12" id="KW-0812">Transmembrane</keyword>
<dbReference type="InterPro" id="IPR007680">
    <property type="entry name" value="Arabino_trans_central"/>
</dbReference>
<proteinExistence type="inferred from homology"/>
<dbReference type="GO" id="GO:0016757">
    <property type="term" value="F:glycosyltransferase activity"/>
    <property type="evidence" value="ECO:0007669"/>
    <property type="project" value="UniProtKB-KW"/>
</dbReference>
<feature type="domain" description="Arabinofuranosyltransferase central" evidence="13">
    <location>
        <begin position="236"/>
        <end position="694"/>
    </location>
</feature>